<dbReference type="RefSeq" id="WP_313272882.1">
    <property type="nucleotide sequence ID" value="NZ_JASXSX010000001.1"/>
</dbReference>
<organism evidence="2 3">
    <name type="scientific">Gleimia hominis</name>
    <dbReference type="NCBI Taxonomy" id="595468"/>
    <lineage>
        <taxon>Bacteria</taxon>
        <taxon>Bacillati</taxon>
        <taxon>Actinomycetota</taxon>
        <taxon>Actinomycetes</taxon>
        <taxon>Actinomycetales</taxon>
        <taxon>Actinomycetaceae</taxon>
        <taxon>Gleimia</taxon>
    </lineage>
</organism>
<dbReference type="InterPro" id="IPR013830">
    <property type="entry name" value="SGNH_hydro"/>
</dbReference>
<accession>A0ABU3IAH3</accession>
<dbReference type="SUPFAM" id="SSF52266">
    <property type="entry name" value="SGNH hydrolase"/>
    <property type="match status" value="1"/>
</dbReference>
<dbReference type="EMBL" id="JASXSX010000001">
    <property type="protein sequence ID" value="MDT3767379.1"/>
    <property type="molecule type" value="Genomic_DNA"/>
</dbReference>
<comment type="caution">
    <text evidence="2">The sequence shown here is derived from an EMBL/GenBank/DDBJ whole genome shotgun (WGS) entry which is preliminary data.</text>
</comment>
<dbReference type="Gene3D" id="3.40.50.1110">
    <property type="entry name" value="SGNH hydrolase"/>
    <property type="match status" value="1"/>
</dbReference>
<feature type="domain" description="SGNH hydrolase-type esterase" evidence="1">
    <location>
        <begin position="8"/>
        <end position="174"/>
    </location>
</feature>
<sequence length="196" mass="21569">MSELRICVIGDELVAGSGDPRSLGWLGRAVARTQMPDHSYVMPLARPQESTTELVERWEAEVYPRFRKGADNRLVIGVGTHDVEAGLSIARTRLNLANIVDVAASRGIATLIVGPPPLRTSDRAALKDVSKACQEVCERRGIPFVDTYGPLEAHDQWHDDLAMSVTGLPSQAGYGLIAWIVLHRGWFEWLGLTQRS</sequence>
<keyword evidence="3" id="KW-1185">Reference proteome</keyword>
<evidence type="ECO:0000313" key="3">
    <source>
        <dbReference type="Proteomes" id="UP001247542"/>
    </source>
</evidence>
<name>A0ABU3IAH3_9ACTO</name>
<dbReference type="Pfam" id="PF13472">
    <property type="entry name" value="Lipase_GDSL_2"/>
    <property type="match status" value="1"/>
</dbReference>
<reference evidence="2 3" key="1">
    <citation type="submission" date="2023-06" db="EMBL/GenBank/DDBJ databases">
        <title>Draft genome sequence of Gleimia hominis type strain CCUG 57540T.</title>
        <authorList>
            <person name="Salva-Serra F."/>
            <person name="Cardew S."/>
            <person name="Jensie Markopoulos S."/>
            <person name="Ohlen M."/>
            <person name="Inganas E."/>
            <person name="Svensson-Stadler L."/>
            <person name="Moore E.R.B."/>
        </authorList>
    </citation>
    <scope>NUCLEOTIDE SEQUENCE [LARGE SCALE GENOMIC DNA]</scope>
    <source>
        <strain evidence="2 3">CCUG 57540</strain>
    </source>
</reference>
<protein>
    <submittedName>
        <fullName evidence="2">GDSL-type esterase/lipase family protein</fullName>
    </submittedName>
</protein>
<proteinExistence type="predicted"/>
<dbReference type="InterPro" id="IPR036514">
    <property type="entry name" value="SGNH_hydro_sf"/>
</dbReference>
<evidence type="ECO:0000313" key="2">
    <source>
        <dbReference type="EMBL" id="MDT3767379.1"/>
    </source>
</evidence>
<dbReference type="Proteomes" id="UP001247542">
    <property type="component" value="Unassembled WGS sequence"/>
</dbReference>
<gene>
    <name evidence="2" type="ORF">QS713_04770</name>
</gene>
<evidence type="ECO:0000259" key="1">
    <source>
        <dbReference type="Pfam" id="PF13472"/>
    </source>
</evidence>